<name>A0A2H4ZNU4_9EUKA</name>
<organism evidence="6">
    <name type="scientific">Paulinella longichromatophora</name>
    <dbReference type="NCBI Taxonomy" id="1708747"/>
    <lineage>
        <taxon>Eukaryota</taxon>
        <taxon>Sar</taxon>
        <taxon>Rhizaria</taxon>
        <taxon>Cercozoa</taxon>
        <taxon>Imbricatea</taxon>
        <taxon>Silicofilosea</taxon>
        <taxon>Euglyphida</taxon>
        <taxon>Paulinellidae</taxon>
        <taxon>Paulinella</taxon>
    </lineage>
</organism>
<dbReference type="AlphaFoldDB" id="A0A2H4ZNU4"/>
<evidence type="ECO:0000256" key="5">
    <source>
        <dbReference type="SAM" id="Phobius"/>
    </source>
</evidence>
<evidence type="ECO:0000256" key="3">
    <source>
        <dbReference type="ARBA" id="ARBA00022989"/>
    </source>
</evidence>
<evidence type="ECO:0000313" key="6">
    <source>
        <dbReference type="EMBL" id="AUG32207.1"/>
    </source>
</evidence>
<keyword evidence="2 5" id="KW-0812">Transmembrane</keyword>
<keyword evidence="3 5" id="KW-1133">Transmembrane helix</keyword>
<dbReference type="EMBL" id="MG264610">
    <property type="protein sequence ID" value="AUG32207.1"/>
    <property type="molecule type" value="Genomic_DNA"/>
</dbReference>
<feature type="transmembrane region" description="Helical" evidence="5">
    <location>
        <begin position="152"/>
        <end position="174"/>
    </location>
</feature>
<keyword evidence="6" id="KW-0934">Plastid</keyword>
<protein>
    <submittedName>
        <fullName evidence="6">Putative cobalt transport protein</fullName>
    </submittedName>
</protein>
<evidence type="ECO:0000256" key="1">
    <source>
        <dbReference type="ARBA" id="ARBA00004141"/>
    </source>
</evidence>
<comment type="subcellular location">
    <subcellularLocation>
        <location evidence="1">Membrane</location>
        <topology evidence="1">Multi-pass membrane protein</topology>
    </subcellularLocation>
</comment>
<dbReference type="GO" id="GO:0005886">
    <property type="term" value="C:plasma membrane"/>
    <property type="evidence" value="ECO:0007669"/>
    <property type="project" value="UniProtKB-ARBA"/>
</dbReference>
<dbReference type="PANTHER" id="PTHR33514:SF13">
    <property type="entry name" value="PROTEIN ABCI12, CHLOROPLASTIC"/>
    <property type="match status" value="1"/>
</dbReference>
<geneLocation type="plastid" evidence="6"/>
<sequence>MDWLRQLPIGQFIVGSSSWVRYLDPRLKLSWTIIFLTSPISAGPIWKIGLMIMLLLITILSGLLWRLWYRSVFTLLLISMVGGILTSLLPSTMVPSTGSIRPYNELESESYFRENNTLSGELLLLRWGLTDWDPPNQYILLPNALTMTRHSIGLGINTTTFLFTLLHSTNLLLLSTPPEELIWALTWFLMPLRVIGVPTERLGFMLLLALRFLPLVEEEIQNLLRSVSTRAINLRQLGIQGSLNLILAISERLLINILLRAEQGAEALIARGGHWLSPIHFKPYDTSTKILANVVCLLTMLLLLGIRGRYGIF</sequence>
<dbReference type="Pfam" id="PF02361">
    <property type="entry name" value="CbiQ"/>
    <property type="match status" value="1"/>
</dbReference>
<feature type="transmembrane region" description="Helical" evidence="5">
    <location>
        <begin position="290"/>
        <end position="306"/>
    </location>
</feature>
<evidence type="ECO:0000256" key="2">
    <source>
        <dbReference type="ARBA" id="ARBA00022692"/>
    </source>
</evidence>
<feature type="transmembrane region" description="Helical" evidence="5">
    <location>
        <begin position="72"/>
        <end position="89"/>
    </location>
</feature>
<gene>
    <name evidence="6" type="ORF">PLO_202</name>
</gene>
<evidence type="ECO:0000256" key="4">
    <source>
        <dbReference type="ARBA" id="ARBA00023136"/>
    </source>
</evidence>
<dbReference type="PANTHER" id="PTHR33514">
    <property type="entry name" value="PROTEIN ABCI12, CHLOROPLASTIC"/>
    <property type="match status" value="1"/>
</dbReference>
<proteinExistence type="predicted"/>
<dbReference type="InterPro" id="IPR003339">
    <property type="entry name" value="ABC/ECF_trnsptr_transmembrane"/>
</dbReference>
<feature type="transmembrane region" description="Helical" evidence="5">
    <location>
        <begin position="45"/>
        <end position="65"/>
    </location>
</feature>
<keyword evidence="4 5" id="KW-0472">Membrane</keyword>
<accession>A0A2H4ZNU4</accession>
<reference evidence="6" key="1">
    <citation type="submission" date="2017-10" db="EMBL/GenBank/DDBJ databases">
        <title>Paulinella longichromatophora chromatophore genome.</title>
        <authorList>
            <person name="Lhee D."/>
            <person name="Yoon H.S."/>
        </authorList>
    </citation>
    <scope>NUCLEOTIDE SEQUENCE</scope>
</reference>